<dbReference type="PROSITE" id="PS51131">
    <property type="entry name" value="ZN_HOOK"/>
    <property type="match status" value="1"/>
</dbReference>
<organism evidence="15 16">
    <name type="scientific">Rippkaea orientalis (strain PCC 8801 / RF-1)</name>
    <name type="common">Cyanothece sp. (strain PCC 8801)</name>
    <dbReference type="NCBI Taxonomy" id="41431"/>
    <lineage>
        <taxon>Bacteria</taxon>
        <taxon>Bacillati</taxon>
        <taxon>Cyanobacteriota</taxon>
        <taxon>Cyanophyceae</taxon>
        <taxon>Oscillatoriophycideae</taxon>
        <taxon>Chroococcales</taxon>
        <taxon>Aphanothecaceae</taxon>
        <taxon>Rippkaea</taxon>
        <taxon>Rippkaea orientalis</taxon>
    </lineage>
</organism>
<evidence type="ECO:0000256" key="5">
    <source>
        <dbReference type="ARBA" id="ARBA00022741"/>
    </source>
</evidence>
<dbReference type="Gene3D" id="3.40.50.300">
    <property type="entry name" value="P-loop containing nucleotide triphosphate hydrolases"/>
    <property type="match status" value="2"/>
</dbReference>
<proteinExistence type="inferred from homology"/>
<dbReference type="GO" id="GO:0046872">
    <property type="term" value="F:metal ion binding"/>
    <property type="evidence" value="ECO:0007669"/>
    <property type="project" value="UniProtKB-UniRule"/>
</dbReference>
<dbReference type="InterPro" id="IPR004592">
    <property type="entry name" value="SbcC_gammaproteobac_type"/>
</dbReference>
<keyword evidence="8 12" id="KW-0862">Zinc</keyword>
<feature type="coiled-coil region" evidence="13">
    <location>
        <begin position="449"/>
        <end position="487"/>
    </location>
</feature>
<evidence type="ECO:0000256" key="9">
    <source>
        <dbReference type="ARBA" id="ARBA00022840"/>
    </source>
</evidence>
<comment type="subunit">
    <text evidence="2">Heterodimer of SbcC and SbcD.</text>
</comment>
<dbReference type="OrthoDB" id="9795626at2"/>
<feature type="coiled-coil region" evidence="13">
    <location>
        <begin position="725"/>
        <end position="828"/>
    </location>
</feature>
<dbReference type="InterPro" id="IPR027417">
    <property type="entry name" value="P-loop_NTPase"/>
</dbReference>
<sequence>MIPLELTLKNFLSYQQATLNFRGLHTACICGANGAGKSSLLEAITWVIWGKSRAASDDDVIHGGCDDVRVDFQFISNQEVYRIIRNRRRGGNSNLEFQIESAGEFRTLSGKGIRDTQKKIITYLKLDYDTFVNSAYLRQGRADEFMLHPATERKQILADLLKLDQYQELADQAKDLSKQYQGQANQIELSLVPIKEKLSQEKDLKEKQKNLVQDLETLQLLQEQERRELQQLQQEENERKTLSEQFSWQQHRYQALIKDEERLTQEKEEINYQIKNLKKIIEQEDKILQRYQQAMQFQEEEKRLATQFKVYQEQQREKQQLEQQLSQETNQINLQIHQVKTQLESLDQQEKELTQILNNSQDVKVALERLSHHRERLQHLDKLQHQVAPLLQRKYSLQTKIEQSKANLKAQLEQLYLNEKYYLQQIDKIPEVRQSLLEIDLKLQELDKKQVYQKRVEEKGQERNEFQERLKENQRLSEEKIEELQEKLKKLEIPEAICPLCEQDLDETHRHHVITKTQRQQQETQEKIWILQEQMSVVKQELKILREEYKLLNQELSIKASLEQEYGQIEAELENSGKISFQLKETTKKIKEIEQLLTAETYAIELQSELTSLNEELQKLNYDEQTHALVRGEVERFRWAEIKQAKLDEASRRQSIILQQKPTLIEKINHLTQQKENLQNQSDIKIKINSLEESINELGYQSSEHQKLLDALRQSQSWQLQYQQLQQAKQQYPQLQERYQTIEIRLQSQQQEKEKIQKEINQSSVKIDLNSNKQQQIDNLEKQIQNRRQKLDELLAQKGRLEQSILQLQSLKEQNEIDKNHLKEIRKKYRVYQELAKAFGKNGIQALMIENVLPQLEAETNQILARLTANQLHIKFVTQKAGRSGNSRQKSAKLIDTLDILIADANMTRSYETYSGGEAFRINFSIRLALAKLLAQRAGTSLQMLIVDEGFGTQDTEGCDRLIAAINAISSDFSCILAVTHMPQFKEAFQYRIEVKKNYNGSQIHLVS</sequence>
<dbReference type="InterPro" id="IPR038729">
    <property type="entry name" value="Rad50/SbcC_AAA"/>
</dbReference>
<keyword evidence="15" id="KW-0540">Nuclease</keyword>
<feature type="coiled-coil region" evidence="13">
    <location>
        <begin position="163"/>
        <end position="363"/>
    </location>
</feature>
<keyword evidence="5" id="KW-0547">Nucleotide-binding</keyword>
<evidence type="ECO:0000256" key="10">
    <source>
        <dbReference type="ARBA" id="ARBA00023054"/>
    </source>
</evidence>
<comment type="similarity">
    <text evidence="1">Belongs to the SMC family. SbcC subfamily.</text>
</comment>
<evidence type="ECO:0000256" key="8">
    <source>
        <dbReference type="ARBA" id="ARBA00022833"/>
    </source>
</evidence>
<accession>B7JXA4</accession>
<dbReference type="STRING" id="41431.PCC8801_3111"/>
<feature type="binding site" evidence="12">
    <location>
        <position position="501"/>
    </location>
    <ligand>
        <name>Zn(2+)</name>
        <dbReference type="ChEBI" id="CHEBI:29105"/>
    </ligand>
</feature>
<dbReference type="Pfam" id="PF04423">
    <property type="entry name" value="Rad50_zn_hook"/>
    <property type="match status" value="1"/>
</dbReference>
<keyword evidence="9" id="KW-0067">ATP-binding</keyword>
<keyword evidence="10 13" id="KW-0175">Coiled coil</keyword>
<dbReference type="PANTHER" id="PTHR32114:SF2">
    <property type="entry name" value="ABC TRANSPORTER ABCH.3"/>
    <property type="match status" value="1"/>
</dbReference>
<keyword evidence="4 12" id="KW-0479">Metal-binding</keyword>
<dbReference type="AlphaFoldDB" id="B7JXA4"/>
<dbReference type="EMBL" id="CP001287">
    <property type="protein sequence ID" value="ACK67092.1"/>
    <property type="molecule type" value="Genomic_DNA"/>
</dbReference>
<dbReference type="GO" id="GO:0004527">
    <property type="term" value="F:exonuclease activity"/>
    <property type="evidence" value="ECO:0007669"/>
    <property type="project" value="UniProtKB-KW"/>
</dbReference>
<evidence type="ECO:0000256" key="13">
    <source>
        <dbReference type="SAM" id="Coils"/>
    </source>
</evidence>
<keyword evidence="7" id="KW-0378">Hydrolase</keyword>
<keyword evidence="11" id="KW-0234">DNA repair</keyword>
<dbReference type="KEGG" id="cyp:PCC8801_3111"/>
<evidence type="ECO:0000256" key="4">
    <source>
        <dbReference type="ARBA" id="ARBA00022723"/>
    </source>
</evidence>
<dbReference type="PANTHER" id="PTHR32114">
    <property type="entry name" value="ABC TRANSPORTER ABCH.3"/>
    <property type="match status" value="1"/>
</dbReference>
<dbReference type="InterPro" id="IPR013134">
    <property type="entry name" value="Zn_hook_RAD50"/>
</dbReference>
<keyword evidence="16" id="KW-1185">Reference proteome</keyword>
<evidence type="ECO:0000313" key="15">
    <source>
        <dbReference type="EMBL" id="ACK67092.1"/>
    </source>
</evidence>
<dbReference type="eggNOG" id="COG0419">
    <property type="taxonomic scope" value="Bacteria"/>
</dbReference>
<evidence type="ECO:0000259" key="14">
    <source>
        <dbReference type="PROSITE" id="PS51131"/>
    </source>
</evidence>
<evidence type="ECO:0000313" key="16">
    <source>
        <dbReference type="Proteomes" id="UP000008204"/>
    </source>
</evidence>
<evidence type="ECO:0000256" key="6">
    <source>
        <dbReference type="ARBA" id="ARBA00022763"/>
    </source>
</evidence>
<dbReference type="NCBIfam" id="TIGR00618">
    <property type="entry name" value="sbcc"/>
    <property type="match status" value="1"/>
</dbReference>
<evidence type="ECO:0000256" key="7">
    <source>
        <dbReference type="ARBA" id="ARBA00022801"/>
    </source>
</evidence>
<evidence type="ECO:0000256" key="1">
    <source>
        <dbReference type="ARBA" id="ARBA00006930"/>
    </source>
</evidence>
<reference evidence="16" key="1">
    <citation type="journal article" date="2011" name="MBio">
        <title>Novel metabolic attributes of the genus Cyanothece, comprising a group of unicellular nitrogen-fixing Cyanobacteria.</title>
        <authorList>
            <person name="Bandyopadhyay A."/>
            <person name="Elvitigala T."/>
            <person name="Welsh E."/>
            <person name="Stockel J."/>
            <person name="Liberton M."/>
            <person name="Min H."/>
            <person name="Sherman L.A."/>
            <person name="Pakrasi H.B."/>
        </authorList>
    </citation>
    <scope>NUCLEOTIDE SEQUENCE [LARGE SCALE GENOMIC DNA]</scope>
    <source>
        <strain evidence="16">PCC 8801</strain>
    </source>
</reference>
<protein>
    <recommendedName>
        <fullName evidence="3">Nuclease SbcCD subunit C</fullName>
    </recommendedName>
</protein>
<feature type="binding site" evidence="12">
    <location>
        <position position="498"/>
    </location>
    <ligand>
        <name>Zn(2+)</name>
        <dbReference type="ChEBI" id="CHEBI:29105"/>
    </ligand>
</feature>
<dbReference type="SUPFAM" id="SSF52540">
    <property type="entry name" value="P-loop containing nucleoside triphosphate hydrolases"/>
    <property type="match status" value="2"/>
</dbReference>
<dbReference type="Pfam" id="PF13476">
    <property type="entry name" value="AAA_23"/>
    <property type="match status" value="1"/>
</dbReference>
<dbReference type="HOGENOM" id="CLU_004785_0_2_3"/>
<dbReference type="SUPFAM" id="SSF75712">
    <property type="entry name" value="Rad50 coiled-coil Zn hook"/>
    <property type="match status" value="1"/>
</dbReference>
<keyword evidence="6" id="KW-0227">DNA damage</keyword>
<keyword evidence="15" id="KW-0269">Exonuclease</keyword>
<evidence type="ECO:0000256" key="3">
    <source>
        <dbReference type="ARBA" id="ARBA00013368"/>
    </source>
</evidence>
<dbReference type="Proteomes" id="UP000008204">
    <property type="component" value="Chromosome"/>
</dbReference>
<feature type="domain" description="Zinc-hook" evidence="14">
    <location>
        <begin position="446"/>
        <end position="550"/>
    </location>
</feature>
<dbReference type="RefSeq" id="WP_012596353.1">
    <property type="nucleotide sequence ID" value="NC_011726.1"/>
</dbReference>
<dbReference type="Gene3D" id="1.10.287.510">
    <property type="entry name" value="Helix hairpin bin"/>
    <property type="match status" value="1"/>
</dbReference>
<dbReference type="Pfam" id="PF13558">
    <property type="entry name" value="SbcC_Walker_B"/>
    <property type="match status" value="1"/>
</dbReference>
<feature type="coiled-coil region" evidence="13">
    <location>
        <begin position="528"/>
        <end position="572"/>
    </location>
</feature>
<gene>
    <name evidence="15" type="ordered locus">PCC8801_3111</name>
</gene>
<evidence type="ECO:0000256" key="12">
    <source>
        <dbReference type="PROSITE-ProRule" id="PRU00471"/>
    </source>
</evidence>
<evidence type="ECO:0000256" key="11">
    <source>
        <dbReference type="ARBA" id="ARBA00023204"/>
    </source>
</evidence>
<name>B7JXA4_RIPO1</name>
<dbReference type="GO" id="GO:0005524">
    <property type="term" value="F:ATP binding"/>
    <property type="evidence" value="ECO:0007669"/>
    <property type="project" value="UniProtKB-KW"/>
</dbReference>
<evidence type="ECO:0000256" key="2">
    <source>
        <dbReference type="ARBA" id="ARBA00011322"/>
    </source>
</evidence>